<dbReference type="EMBL" id="MFFX01000039">
    <property type="protein sequence ID" value="OGF18829.1"/>
    <property type="molecule type" value="Genomic_DNA"/>
</dbReference>
<keyword evidence="8 14" id="KW-0067">ATP-binding</keyword>
<feature type="compositionally biased region" description="Basic and acidic residues" evidence="15">
    <location>
        <begin position="245"/>
        <end position="254"/>
    </location>
</feature>
<dbReference type="Gene3D" id="1.10.10.10">
    <property type="entry name" value="Winged helix-like DNA-binding domain superfamily/Winged helix DNA-binding domain"/>
    <property type="match status" value="1"/>
</dbReference>
<proteinExistence type="inferred from homology"/>
<dbReference type="GO" id="GO:0007059">
    <property type="term" value="P:chromosome segregation"/>
    <property type="evidence" value="ECO:0007669"/>
    <property type="project" value="UniProtKB-KW"/>
</dbReference>
<dbReference type="Proteomes" id="UP000178682">
    <property type="component" value="Unassembled WGS sequence"/>
</dbReference>
<evidence type="ECO:0000256" key="10">
    <source>
        <dbReference type="ARBA" id="ARBA00023125"/>
    </source>
</evidence>
<dbReference type="AlphaFoldDB" id="A0A1F5RWK4"/>
<evidence type="ECO:0000259" key="17">
    <source>
        <dbReference type="PROSITE" id="PS50901"/>
    </source>
</evidence>
<keyword evidence="4" id="KW-0132">Cell division</keyword>
<dbReference type="InterPro" id="IPR036388">
    <property type="entry name" value="WH-like_DNA-bd_sf"/>
</dbReference>
<comment type="similarity">
    <text evidence="2">Belongs to the FtsK/SpoIIIE/SftA family.</text>
</comment>
<keyword evidence="11 16" id="KW-0472">Membrane</keyword>
<dbReference type="SUPFAM" id="SSF46785">
    <property type="entry name" value="Winged helix' DNA-binding domain"/>
    <property type="match status" value="1"/>
</dbReference>
<dbReference type="PANTHER" id="PTHR22683:SF41">
    <property type="entry name" value="DNA TRANSLOCASE FTSK"/>
    <property type="match status" value="1"/>
</dbReference>
<comment type="subunit">
    <text evidence="13">Homohexamer. Forms a ring that surrounds DNA.</text>
</comment>
<dbReference type="InterPro" id="IPR003593">
    <property type="entry name" value="AAA+_ATPase"/>
</dbReference>
<reference evidence="18 19" key="1">
    <citation type="journal article" date="2016" name="Nat. Commun.">
        <title>Thousands of microbial genomes shed light on interconnected biogeochemical processes in an aquifer system.</title>
        <authorList>
            <person name="Anantharaman K."/>
            <person name="Brown C.T."/>
            <person name="Hug L.A."/>
            <person name="Sharon I."/>
            <person name="Castelle C.J."/>
            <person name="Probst A.J."/>
            <person name="Thomas B.C."/>
            <person name="Singh A."/>
            <person name="Wilkins M.J."/>
            <person name="Karaoz U."/>
            <person name="Brodie E.L."/>
            <person name="Williams K.H."/>
            <person name="Hubbard S.S."/>
            <person name="Banfield J.F."/>
        </authorList>
    </citation>
    <scope>NUCLEOTIDE SEQUENCE [LARGE SCALE GENOMIC DNA]</scope>
</reference>
<keyword evidence="10" id="KW-0238">DNA-binding</keyword>
<dbReference type="PANTHER" id="PTHR22683">
    <property type="entry name" value="SPORULATION PROTEIN RELATED"/>
    <property type="match status" value="1"/>
</dbReference>
<keyword evidence="3" id="KW-1003">Cell membrane</keyword>
<dbReference type="InterPro" id="IPR036390">
    <property type="entry name" value="WH_DNA-bd_sf"/>
</dbReference>
<dbReference type="Pfam" id="PF09397">
    <property type="entry name" value="FtsK_gamma"/>
    <property type="match status" value="1"/>
</dbReference>
<feature type="compositionally biased region" description="Acidic residues" evidence="15">
    <location>
        <begin position="769"/>
        <end position="809"/>
    </location>
</feature>
<evidence type="ECO:0000256" key="16">
    <source>
        <dbReference type="SAM" id="Phobius"/>
    </source>
</evidence>
<feature type="transmembrane region" description="Helical" evidence="16">
    <location>
        <begin position="98"/>
        <end position="116"/>
    </location>
</feature>
<dbReference type="InterPro" id="IPR050206">
    <property type="entry name" value="FtsK/SpoIIIE/SftA"/>
</dbReference>
<feature type="transmembrane region" description="Helical" evidence="16">
    <location>
        <begin position="136"/>
        <end position="166"/>
    </location>
</feature>
<evidence type="ECO:0000256" key="12">
    <source>
        <dbReference type="ARBA" id="ARBA00023306"/>
    </source>
</evidence>
<evidence type="ECO:0000313" key="19">
    <source>
        <dbReference type="Proteomes" id="UP000178682"/>
    </source>
</evidence>
<evidence type="ECO:0000256" key="4">
    <source>
        <dbReference type="ARBA" id="ARBA00022618"/>
    </source>
</evidence>
<dbReference type="SMART" id="SM00382">
    <property type="entry name" value="AAA"/>
    <property type="match status" value="1"/>
</dbReference>
<feature type="domain" description="FtsK" evidence="17">
    <location>
        <begin position="396"/>
        <end position="582"/>
    </location>
</feature>
<feature type="transmembrane region" description="Helical" evidence="16">
    <location>
        <begin position="66"/>
        <end position="86"/>
    </location>
</feature>
<feature type="compositionally biased region" description="Basic and acidic residues" evidence="15">
    <location>
        <begin position="759"/>
        <end position="768"/>
    </location>
</feature>
<keyword evidence="9 16" id="KW-1133">Transmembrane helix</keyword>
<evidence type="ECO:0000256" key="1">
    <source>
        <dbReference type="ARBA" id="ARBA00004651"/>
    </source>
</evidence>
<evidence type="ECO:0000256" key="7">
    <source>
        <dbReference type="ARBA" id="ARBA00022829"/>
    </source>
</evidence>
<evidence type="ECO:0000256" key="14">
    <source>
        <dbReference type="PROSITE-ProRule" id="PRU00289"/>
    </source>
</evidence>
<dbReference type="Gene3D" id="3.40.50.300">
    <property type="entry name" value="P-loop containing nucleotide triphosphate hydrolases"/>
    <property type="match status" value="1"/>
</dbReference>
<accession>A0A1F5RWK4</accession>
<dbReference type="InterPro" id="IPR025199">
    <property type="entry name" value="FtsK_4TM"/>
</dbReference>
<feature type="compositionally biased region" description="Acidic residues" evidence="15">
    <location>
        <begin position="818"/>
        <end position="827"/>
    </location>
</feature>
<sequence>MLGRRKRKYTRHYDRFSGGYTFDLSPEAKKSILIIALVAFGGVSFLSLFSLAGFLGEYIDSGLTILFGWGKFVFPPLVLGFAWLLYNEDKKWVHGYTYVGLFFFLLSWQSLLHFFYQDNPEAAVNLGKGGGYIGLFLAKIFINLVGFWAALLVLGCLLVISLVLIFDTTISGMFGAQGFLGRLFAPFGWVLNRLRSRQGAGETSEEEEGMEELVAEEEVEFSENENGAEFSSRKVAEAAGASRQSELERAEEQPTRLTRSNIRINLPLDLLSDKIGRPSGADVKTSSEVIKRTLENFGIPVEMGEVSVGPTVTQYTFKPAEGIKLTRITALNNDLALALAMHPIRIEAPIPGKSLVGVEVPNRIIARVGLREILDTKEFRERKHNVMISLGKDVAGQAWLANLAKMPHLLVAGTTGSGKSVCLNSIIVSLLYQNNPDDLKLILVDPKRVEFPIYNGLPYLLTPVITDVPKTINALKWCLNEMDRRFDILAAAGKRNIDSYNANAAERMPVIVVIIDELADLMVVAARDVEGAVIRLAQMARAVGIHLVLATQRPSVDILTGLIKANIPARIAFSVSSAIDSRTILDSQGAEKLLGRGDMLFITAELSKPKRLQGAFVDDYEIKRIVRHIKGQAGEVAYNEEIVGRQKVSGLAGMGFNDSDSDDLYEEAKEIVINYGKASTSFLQRRLRIGYARAARLIDLLEEGGIVGPANGAKPREILISRQEYAKVSELSTAGVPLHNRAESQFDMEEVLGEEEEQESNKTRKQENEEGDEEGGEVADESEEFEESESEDIENQEGNIIDEELEAEAGTDLPPVAAEEEAEEELGDESKNEENKEDEEMERLYSR</sequence>
<dbReference type="Pfam" id="PF13491">
    <property type="entry name" value="FtsK_4TM"/>
    <property type="match status" value="1"/>
</dbReference>
<dbReference type="Pfam" id="PF01580">
    <property type="entry name" value="FtsK_SpoIIIE"/>
    <property type="match status" value="1"/>
</dbReference>
<dbReference type="InterPro" id="IPR041027">
    <property type="entry name" value="FtsK_alpha"/>
</dbReference>
<dbReference type="InterPro" id="IPR018541">
    <property type="entry name" value="Ftsk_gamma"/>
</dbReference>
<feature type="region of interest" description="Disordered" evidence="15">
    <location>
        <begin position="751"/>
        <end position="847"/>
    </location>
</feature>
<evidence type="ECO:0000256" key="11">
    <source>
        <dbReference type="ARBA" id="ARBA00023136"/>
    </source>
</evidence>
<dbReference type="GO" id="GO:0005886">
    <property type="term" value="C:plasma membrane"/>
    <property type="evidence" value="ECO:0007669"/>
    <property type="project" value="UniProtKB-SubCell"/>
</dbReference>
<dbReference type="CDD" id="cd01127">
    <property type="entry name" value="TrwB_TraG_TraD_VirD4"/>
    <property type="match status" value="1"/>
</dbReference>
<evidence type="ECO:0000313" key="18">
    <source>
        <dbReference type="EMBL" id="OGF18829.1"/>
    </source>
</evidence>
<dbReference type="GO" id="GO:0051301">
    <property type="term" value="P:cell division"/>
    <property type="evidence" value="ECO:0007669"/>
    <property type="project" value="UniProtKB-KW"/>
</dbReference>
<dbReference type="GO" id="GO:0003677">
    <property type="term" value="F:DNA binding"/>
    <property type="evidence" value="ECO:0007669"/>
    <property type="project" value="UniProtKB-KW"/>
</dbReference>
<dbReference type="PROSITE" id="PS50901">
    <property type="entry name" value="FTSK"/>
    <property type="match status" value="1"/>
</dbReference>
<keyword evidence="5 16" id="KW-0812">Transmembrane</keyword>
<evidence type="ECO:0000256" key="15">
    <source>
        <dbReference type="SAM" id="MobiDB-lite"/>
    </source>
</evidence>
<keyword evidence="12" id="KW-0131">Cell cycle</keyword>
<feature type="region of interest" description="Disordered" evidence="15">
    <location>
        <begin position="222"/>
        <end position="258"/>
    </location>
</feature>
<dbReference type="Pfam" id="PF17854">
    <property type="entry name" value="FtsK_alpha"/>
    <property type="match status" value="1"/>
</dbReference>
<organism evidence="18 19">
    <name type="scientific">Candidatus Falkowbacteria bacterium RIFCSPLOWO2_12_FULL_45_10</name>
    <dbReference type="NCBI Taxonomy" id="1797990"/>
    <lineage>
        <taxon>Bacteria</taxon>
        <taxon>Candidatus Falkowiibacteriota</taxon>
    </lineage>
</organism>
<dbReference type="Gene3D" id="3.30.980.40">
    <property type="match status" value="1"/>
</dbReference>
<evidence type="ECO:0000256" key="9">
    <source>
        <dbReference type="ARBA" id="ARBA00022989"/>
    </source>
</evidence>
<comment type="subcellular location">
    <subcellularLocation>
        <location evidence="1">Cell membrane</location>
        <topology evidence="1">Multi-pass membrane protein</topology>
    </subcellularLocation>
</comment>
<evidence type="ECO:0000256" key="8">
    <source>
        <dbReference type="ARBA" id="ARBA00022840"/>
    </source>
</evidence>
<dbReference type="GO" id="GO:0005524">
    <property type="term" value="F:ATP binding"/>
    <property type="evidence" value="ECO:0007669"/>
    <property type="project" value="UniProtKB-UniRule"/>
</dbReference>
<evidence type="ECO:0000256" key="13">
    <source>
        <dbReference type="ARBA" id="ARBA00025923"/>
    </source>
</evidence>
<comment type="caution">
    <text evidence="18">The sequence shown here is derived from an EMBL/GenBank/DDBJ whole genome shotgun (WGS) entry which is preliminary data.</text>
</comment>
<evidence type="ECO:0000256" key="5">
    <source>
        <dbReference type="ARBA" id="ARBA00022692"/>
    </source>
</evidence>
<feature type="binding site" evidence="14">
    <location>
        <begin position="413"/>
        <end position="420"/>
    </location>
    <ligand>
        <name>ATP</name>
        <dbReference type="ChEBI" id="CHEBI:30616"/>
    </ligand>
</feature>
<keyword evidence="7" id="KW-0159">Chromosome partition</keyword>
<evidence type="ECO:0000256" key="6">
    <source>
        <dbReference type="ARBA" id="ARBA00022741"/>
    </source>
</evidence>
<protein>
    <recommendedName>
        <fullName evidence="17">FtsK domain-containing protein</fullName>
    </recommendedName>
</protein>
<dbReference type="InterPro" id="IPR027417">
    <property type="entry name" value="P-loop_NTPase"/>
</dbReference>
<dbReference type="SUPFAM" id="SSF52540">
    <property type="entry name" value="P-loop containing nucleoside triphosphate hydrolases"/>
    <property type="match status" value="1"/>
</dbReference>
<feature type="transmembrane region" description="Helical" evidence="16">
    <location>
        <begin position="32"/>
        <end position="54"/>
    </location>
</feature>
<evidence type="ECO:0000256" key="3">
    <source>
        <dbReference type="ARBA" id="ARBA00022475"/>
    </source>
</evidence>
<gene>
    <name evidence="18" type="ORF">A3G56_00385</name>
</gene>
<keyword evidence="6 14" id="KW-0547">Nucleotide-binding</keyword>
<evidence type="ECO:0000256" key="2">
    <source>
        <dbReference type="ARBA" id="ARBA00006474"/>
    </source>
</evidence>
<dbReference type="SMART" id="SM00843">
    <property type="entry name" value="Ftsk_gamma"/>
    <property type="match status" value="1"/>
</dbReference>
<dbReference type="InterPro" id="IPR002543">
    <property type="entry name" value="FtsK_dom"/>
</dbReference>
<name>A0A1F5RWK4_9BACT</name>